<comment type="caution">
    <text evidence="1">The sequence shown here is derived from an EMBL/GenBank/DDBJ whole genome shotgun (WGS) entry which is preliminary data.</text>
</comment>
<accession>A0AAN9KCE5</accession>
<name>A0AAN9KCE5_CANGL</name>
<evidence type="ECO:0000313" key="2">
    <source>
        <dbReference type="Proteomes" id="UP001367508"/>
    </source>
</evidence>
<dbReference type="EMBL" id="JAYMYQ010000008">
    <property type="protein sequence ID" value="KAK7314910.1"/>
    <property type="molecule type" value="Genomic_DNA"/>
</dbReference>
<gene>
    <name evidence="1" type="ORF">VNO77_33440</name>
</gene>
<reference evidence="1 2" key="1">
    <citation type="submission" date="2024-01" db="EMBL/GenBank/DDBJ databases">
        <title>The genomes of 5 underutilized Papilionoideae crops provide insights into root nodulation and disease resistanc.</title>
        <authorList>
            <person name="Jiang F."/>
        </authorList>
    </citation>
    <scope>NUCLEOTIDE SEQUENCE [LARGE SCALE GENOMIC DNA]</scope>
    <source>
        <strain evidence="1">LVBAO_FW01</strain>
        <tissue evidence="1">Leaves</tissue>
    </source>
</reference>
<keyword evidence="2" id="KW-1185">Reference proteome</keyword>
<evidence type="ECO:0000313" key="1">
    <source>
        <dbReference type="EMBL" id="KAK7314910.1"/>
    </source>
</evidence>
<sequence>MYTSTVIRFRCLAESRIYYIAGEIFSCNSKSHQSKLSLQFKMNFGVRSVLALESTPWAFLQSTCLRQFQC</sequence>
<dbReference type="Proteomes" id="UP001367508">
    <property type="component" value="Unassembled WGS sequence"/>
</dbReference>
<protein>
    <submittedName>
        <fullName evidence="1">Uncharacterized protein</fullName>
    </submittedName>
</protein>
<dbReference type="AlphaFoldDB" id="A0AAN9KCE5"/>
<proteinExistence type="predicted"/>
<organism evidence="1 2">
    <name type="scientific">Canavalia gladiata</name>
    <name type="common">Sword bean</name>
    <name type="synonym">Dolichos gladiatus</name>
    <dbReference type="NCBI Taxonomy" id="3824"/>
    <lineage>
        <taxon>Eukaryota</taxon>
        <taxon>Viridiplantae</taxon>
        <taxon>Streptophyta</taxon>
        <taxon>Embryophyta</taxon>
        <taxon>Tracheophyta</taxon>
        <taxon>Spermatophyta</taxon>
        <taxon>Magnoliopsida</taxon>
        <taxon>eudicotyledons</taxon>
        <taxon>Gunneridae</taxon>
        <taxon>Pentapetalae</taxon>
        <taxon>rosids</taxon>
        <taxon>fabids</taxon>
        <taxon>Fabales</taxon>
        <taxon>Fabaceae</taxon>
        <taxon>Papilionoideae</taxon>
        <taxon>50 kb inversion clade</taxon>
        <taxon>NPAAA clade</taxon>
        <taxon>indigoferoid/millettioid clade</taxon>
        <taxon>Phaseoleae</taxon>
        <taxon>Canavalia</taxon>
    </lineage>
</organism>